<dbReference type="RefSeq" id="WP_200688833.1">
    <property type="nucleotide sequence ID" value="NZ_JAEPRQ010000009.1"/>
</dbReference>
<keyword evidence="1" id="KW-1133">Transmembrane helix</keyword>
<evidence type="ECO:0000313" key="2">
    <source>
        <dbReference type="EMBL" id="MBK4217749.1"/>
    </source>
</evidence>
<feature type="transmembrane region" description="Helical" evidence="1">
    <location>
        <begin position="21"/>
        <end position="40"/>
    </location>
</feature>
<feature type="transmembrane region" description="Helical" evidence="1">
    <location>
        <begin position="81"/>
        <end position="106"/>
    </location>
</feature>
<evidence type="ECO:0000313" key="3">
    <source>
        <dbReference type="Proteomes" id="UP000640485"/>
    </source>
</evidence>
<feature type="transmembrane region" description="Helical" evidence="1">
    <location>
        <begin position="126"/>
        <end position="150"/>
    </location>
</feature>
<dbReference type="Pfam" id="PF04307">
    <property type="entry name" value="YdjM"/>
    <property type="match status" value="1"/>
</dbReference>
<proteinExistence type="predicted"/>
<evidence type="ECO:0000256" key="1">
    <source>
        <dbReference type="SAM" id="Phobius"/>
    </source>
</evidence>
<feature type="transmembrane region" description="Helical" evidence="1">
    <location>
        <begin position="52"/>
        <end position="74"/>
    </location>
</feature>
<comment type="caution">
    <text evidence="2">The sequence shown here is derived from an EMBL/GenBank/DDBJ whole genome shotgun (WGS) entry which is preliminary data.</text>
</comment>
<dbReference type="Proteomes" id="UP000640485">
    <property type="component" value="Unassembled WGS sequence"/>
</dbReference>
<name>A0A934SHU7_9RHOB</name>
<protein>
    <submittedName>
        <fullName evidence="2">Metal-dependent hydrolase</fullName>
    </submittedName>
</protein>
<accession>A0A934SHU7</accession>
<gene>
    <name evidence="2" type="ORF">JJJ17_17590</name>
</gene>
<organism evidence="2 3">
    <name type="scientific">Paracoccus caeni</name>
    <dbReference type="NCBI Taxonomy" id="657651"/>
    <lineage>
        <taxon>Bacteria</taxon>
        <taxon>Pseudomonadati</taxon>
        <taxon>Pseudomonadota</taxon>
        <taxon>Alphaproteobacteria</taxon>
        <taxon>Rhodobacterales</taxon>
        <taxon>Paracoccaceae</taxon>
        <taxon>Paracoccus</taxon>
    </lineage>
</organism>
<keyword evidence="2" id="KW-0378">Hydrolase</keyword>
<keyword evidence="1" id="KW-0472">Membrane</keyword>
<keyword evidence="3" id="KW-1185">Reference proteome</keyword>
<reference evidence="2" key="1">
    <citation type="submission" date="2021-01" db="EMBL/GenBank/DDBJ databases">
        <title>Paracoccus amoyensis sp. nov., isolated from the surface seawater along the coast of Xiamen Island, China.</title>
        <authorList>
            <person name="Lyu L."/>
        </authorList>
    </citation>
    <scope>NUCLEOTIDE SEQUENCE</scope>
    <source>
        <strain evidence="2">MJ17</strain>
    </source>
</reference>
<dbReference type="EMBL" id="JAEPRQ010000009">
    <property type="protein sequence ID" value="MBK4217749.1"/>
    <property type="molecule type" value="Genomic_DNA"/>
</dbReference>
<sequence>MLIAHLPSGYLLGRATQARGAVMAAALFGSVAPDLDMIWFTFVDSSIHHHRFWPHIPGIWAMIAAVILPSTAILGRRWLPVAATFFAAILMHLILDTPTGGVMWLWPFSDQLFTLITVPPTQSHWALSFLLHWTFAAELAICAAALWLLIDKRGARRPGRV</sequence>
<keyword evidence="1" id="KW-0812">Transmembrane</keyword>
<dbReference type="GO" id="GO:0016787">
    <property type="term" value="F:hydrolase activity"/>
    <property type="evidence" value="ECO:0007669"/>
    <property type="project" value="UniProtKB-KW"/>
</dbReference>
<dbReference type="AlphaFoldDB" id="A0A934SHU7"/>
<dbReference type="InterPro" id="IPR007404">
    <property type="entry name" value="YdjM-like"/>
</dbReference>